<dbReference type="AlphaFoldDB" id="Q9F5X4"/>
<dbReference type="EMBL" id="AF302051">
    <property type="protein sequence ID" value="AAG21391.1"/>
    <property type="molecule type" value="Genomic_DNA"/>
</dbReference>
<proteinExistence type="predicted"/>
<feature type="transmembrane region" description="Helical" evidence="1">
    <location>
        <begin position="20"/>
        <end position="37"/>
    </location>
</feature>
<evidence type="ECO:0000313" key="2">
    <source>
        <dbReference type="EMBL" id="AAG21391.1"/>
    </source>
</evidence>
<accession>Q9F5X4</accession>
<name>Q9F5X4_BACLI</name>
<gene>
    <name evidence="2" type="primary">yvfS</name>
</gene>
<protein>
    <submittedName>
        <fullName evidence="2">ABC transporter transmembrane subunit</fullName>
    </submittedName>
</protein>
<feature type="transmembrane region" description="Helical" evidence="1">
    <location>
        <begin position="157"/>
        <end position="176"/>
    </location>
</feature>
<feature type="transmembrane region" description="Helical" evidence="1">
    <location>
        <begin position="117"/>
        <end position="137"/>
    </location>
</feature>
<organism evidence="2">
    <name type="scientific">Bacillus licheniformis</name>
    <dbReference type="NCBI Taxonomy" id="1402"/>
    <lineage>
        <taxon>Bacteria</taxon>
        <taxon>Bacillati</taxon>
        <taxon>Bacillota</taxon>
        <taxon>Bacilli</taxon>
        <taxon>Bacillales</taxon>
        <taxon>Bacillaceae</taxon>
        <taxon>Bacillus</taxon>
    </lineage>
</organism>
<evidence type="ECO:0000256" key="1">
    <source>
        <dbReference type="SAM" id="Phobius"/>
    </source>
</evidence>
<sequence length="231" mass="26353">MNVFQMQCRMGNQKNASKPLFCLLVIGHADCFLLYFYKCRQYECSRPAAWNAHNLCECQHSASWSLRSFGIGMVQERTKVVDVKGYRFFPTTLFYRSNVGARVIHILSITVSSYPGLINGFLYPHWNGSLCGLWALLGSSRFWRSGHDRMMKKVDTAAGISNVLYMGLAVCGGMWMPLEIMPKMMQNIGHWLPSYHYGSGAWEIARGQMPNWKNILFLLAYSIVIILSLNI</sequence>
<keyword evidence="1" id="KW-0472">Membrane</keyword>
<dbReference type="GO" id="GO:0140359">
    <property type="term" value="F:ABC-type transporter activity"/>
    <property type="evidence" value="ECO:0007669"/>
    <property type="project" value="InterPro"/>
</dbReference>
<keyword evidence="1" id="KW-1133">Transmembrane helix</keyword>
<keyword evidence="1 2" id="KW-0812">Transmembrane</keyword>
<reference evidence="2" key="1">
    <citation type="submission" date="2000-08" db="EMBL/GenBank/DDBJ databases">
        <title>Nucleotide sequence and analysis of the abortive infection gene and the surrounding region of Bacillus licheniformis ATCC 9800.</title>
        <authorList>
            <person name="Blasko B."/>
            <person name="Szabo L."/>
            <person name="Tran S.P.L."/>
            <person name="Holczinger A."/>
        </authorList>
    </citation>
    <scope>NUCLEOTIDE SEQUENCE</scope>
    <source>
        <strain evidence="2">ATCC9800</strain>
    </source>
</reference>
<dbReference type="GO" id="GO:0016020">
    <property type="term" value="C:membrane"/>
    <property type="evidence" value="ECO:0007669"/>
    <property type="project" value="UniProtKB-SubCell"/>
</dbReference>